<keyword evidence="1" id="KW-0812">Transmembrane</keyword>
<evidence type="ECO:0000259" key="2">
    <source>
        <dbReference type="Pfam" id="PF04471"/>
    </source>
</evidence>
<sequence>MEIIFVLIGIVAVTAILLLFNKAKKWKKFKTPVLDNYDLKKITIDHIDQMEDGSEFEMYLYQLLLELGYTGVYKTPGSRDFGADVVFTDREGFRNVIQAKRYSVGRTVGVDAVQQAFSSMRYYKAKKSMVITSSEFTDPCETLAGINHVKLLDRKDLEAIIKAFQQDDHTAIKNRIEAEPRMILETWSEMNDPVLRDIKKDYKAEKRVNELRKAK</sequence>
<comment type="caution">
    <text evidence="3">The sequence shown here is derived from an EMBL/GenBank/DDBJ whole genome shotgun (WGS) entry which is preliminary data.</text>
</comment>
<dbReference type="Gene3D" id="3.40.1350.10">
    <property type="match status" value="1"/>
</dbReference>
<dbReference type="InterPro" id="IPR007560">
    <property type="entry name" value="Restrct_endonuc_IV_Mrr"/>
</dbReference>
<dbReference type="Pfam" id="PF04471">
    <property type="entry name" value="Mrr_cat"/>
    <property type="match status" value="1"/>
</dbReference>
<dbReference type="EMBL" id="JAVDQH010000021">
    <property type="protein sequence ID" value="MDR6246029.1"/>
    <property type="molecule type" value="Genomic_DNA"/>
</dbReference>
<protein>
    <submittedName>
        <fullName evidence="3">Restriction system protein</fullName>
    </submittedName>
</protein>
<evidence type="ECO:0000313" key="4">
    <source>
        <dbReference type="Proteomes" id="UP001185028"/>
    </source>
</evidence>
<dbReference type="PANTHER" id="PTHR30015:SF6">
    <property type="entry name" value="SLL1429 PROTEIN"/>
    <property type="match status" value="1"/>
</dbReference>
<evidence type="ECO:0000313" key="3">
    <source>
        <dbReference type="EMBL" id="MDR6246029.1"/>
    </source>
</evidence>
<dbReference type="RefSeq" id="WP_188775659.1">
    <property type="nucleotide sequence ID" value="NZ_BMMB01000005.1"/>
</dbReference>
<feature type="domain" description="Restriction endonuclease type IV Mrr" evidence="2">
    <location>
        <begin position="52"/>
        <end position="160"/>
    </location>
</feature>
<gene>
    <name evidence="3" type="ORF">JOC58_003948</name>
</gene>
<dbReference type="SUPFAM" id="SSF52980">
    <property type="entry name" value="Restriction endonuclease-like"/>
    <property type="match status" value="1"/>
</dbReference>
<accession>A0ABU1J3F5</accession>
<dbReference type="InterPro" id="IPR052906">
    <property type="entry name" value="Type_IV_Methyl-Rstrct_Enzyme"/>
</dbReference>
<dbReference type="PANTHER" id="PTHR30015">
    <property type="entry name" value="MRR RESTRICTION SYSTEM PROTEIN"/>
    <property type="match status" value="1"/>
</dbReference>
<dbReference type="Proteomes" id="UP001185028">
    <property type="component" value="Unassembled WGS sequence"/>
</dbReference>
<name>A0ABU1J3F5_9BACL</name>
<evidence type="ECO:0000256" key="1">
    <source>
        <dbReference type="SAM" id="Phobius"/>
    </source>
</evidence>
<proteinExistence type="predicted"/>
<dbReference type="InterPro" id="IPR011335">
    <property type="entry name" value="Restrct_endonuc-II-like"/>
</dbReference>
<dbReference type="InterPro" id="IPR011856">
    <property type="entry name" value="tRNA_endonuc-like_dom_sf"/>
</dbReference>
<reference evidence="3 4" key="1">
    <citation type="submission" date="2023-07" db="EMBL/GenBank/DDBJ databases">
        <title>Genomic Encyclopedia of Type Strains, Phase IV (KMG-IV): sequencing the most valuable type-strain genomes for metagenomic binning, comparative biology and taxonomic classification.</title>
        <authorList>
            <person name="Goeker M."/>
        </authorList>
    </citation>
    <scope>NUCLEOTIDE SEQUENCE [LARGE SCALE GENOMIC DNA]</scope>
    <source>
        <strain evidence="3 4">DSM 22170</strain>
    </source>
</reference>
<organism evidence="3 4">
    <name type="scientific">Paenibacillus hunanensis</name>
    <dbReference type="NCBI Taxonomy" id="539262"/>
    <lineage>
        <taxon>Bacteria</taxon>
        <taxon>Bacillati</taxon>
        <taxon>Bacillota</taxon>
        <taxon>Bacilli</taxon>
        <taxon>Bacillales</taxon>
        <taxon>Paenibacillaceae</taxon>
        <taxon>Paenibacillus</taxon>
    </lineage>
</organism>
<keyword evidence="4" id="KW-1185">Reference proteome</keyword>
<keyword evidence="1" id="KW-1133">Transmembrane helix</keyword>
<keyword evidence="1" id="KW-0472">Membrane</keyword>
<feature type="transmembrane region" description="Helical" evidence="1">
    <location>
        <begin position="6"/>
        <end position="23"/>
    </location>
</feature>